<keyword evidence="2" id="KW-0732">Signal</keyword>
<keyword evidence="4" id="KW-1185">Reference proteome</keyword>
<comment type="caution">
    <text evidence="3">The sequence shown here is derived from an EMBL/GenBank/DDBJ whole genome shotgun (WGS) entry which is preliminary data.</text>
</comment>
<evidence type="ECO:0000256" key="1">
    <source>
        <dbReference type="SAM" id="Phobius"/>
    </source>
</evidence>
<accession>A0A8H4KFQ0</accession>
<organism evidence="3 4">
    <name type="scientific">Fusarium austroafricanum</name>
    <dbReference type="NCBI Taxonomy" id="2364996"/>
    <lineage>
        <taxon>Eukaryota</taxon>
        <taxon>Fungi</taxon>
        <taxon>Dikarya</taxon>
        <taxon>Ascomycota</taxon>
        <taxon>Pezizomycotina</taxon>
        <taxon>Sordariomycetes</taxon>
        <taxon>Hypocreomycetidae</taxon>
        <taxon>Hypocreales</taxon>
        <taxon>Nectriaceae</taxon>
        <taxon>Fusarium</taxon>
        <taxon>Fusarium concolor species complex</taxon>
    </lineage>
</organism>
<feature type="transmembrane region" description="Helical" evidence="1">
    <location>
        <begin position="30"/>
        <end position="49"/>
    </location>
</feature>
<dbReference type="EMBL" id="JAADJG010000316">
    <property type="protein sequence ID" value="KAF4448808.1"/>
    <property type="molecule type" value="Genomic_DNA"/>
</dbReference>
<evidence type="ECO:0000313" key="3">
    <source>
        <dbReference type="EMBL" id="KAF4448808.1"/>
    </source>
</evidence>
<dbReference type="OrthoDB" id="5051987at2759"/>
<feature type="chain" id="PRO_5034711847" evidence="2">
    <location>
        <begin position="19"/>
        <end position="136"/>
    </location>
</feature>
<gene>
    <name evidence="3" type="ORF">F53441_7857</name>
</gene>
<sequence>MEHAAILVGIFVIGFLLASNSPIEMSPQAWGMALATVLFTIVGGASFFGRILQAALPEPQEAKDFPEKYFEHRHNVFHRGRAKFNTDDRFYHTYGVCCDGGGHCESCVKSQAEKARYFMGMDQDMFDMRMREALEH</sequence>
<keyword evidence="1" id="KW-1133">Transmembrane helix</keyword>
<evidence type="ECO:0000313" key="4">
    <source>
        <dbReference type="Proteomes" id="UP000605986"/>
    </source>
</evidence>
<dbReference type="Proteomes" id="UP000605986">
    <property type="component" value="Unassembled WGS sequence"/>
</dbReference>
<keyword evidence="1" id="KW-0472">Membrane</keyword>
<proteinExistence type="predicted"/>
<feature type="signal peptide" evidence="2">
    <location>
        <begin position="1"/>
        <end position="18"/>
    </location>
</feature>
<evidence type="ECO:0000256" key="2">
    <source>
        <dbReference type="SAM" id="SignalP"/>
    </source>
</evidence>
<reference evidence="3" key="1">
    <citation type="submission" date="2020-01" db="EMBL/GenBank/DDBJ databases">
        <title>Identification and distribution of gene clusters putatively required for synthesis of sphingolipid metabolism inhibitors in phylogenetically diverse species of the filamentous fungus Fusarium.</title>
        <authorList>
            <person name="Kim H.-S."/>
            <person name="Busman M."/>
            <person name="Brown D.W."/>
            <person name="Divon H."/>
            <person name="Uhlig S."/>
            <person name="Proctor R.H."/>
        </authorList>
    </citation>
    <scope>NUCLEOTIDE SEQUENCE</scope>
    <source>
        <strain evidence="3">NRRL 53441</strain>
    </source>
</reference>
<dbReference type="AlphaFoldDB" id="A0A8H4KFQ0"/>
<name>A0A8H4KFQ0_9HYPO</name>
<protein>
    <submittedName>
        <fullName evidence="3">Uncharacterized protein</fullName>
    </submittedName>
</protein>
<keyword evidence="1" id="KW-0812">Transmembrane</keyword>